<dbReference type="OrthoDB" id="2150410at2759"/>
<dbReference type="AlphaFoldDB" id="A0A507FLM1"/>
<gene>
    <name evidence="2" type="ORF">CcCBS67573_g02086</name>
</gene>
<evidence type="ECO:0000313" key="3">
    <source>
        <dbReference type="Proteomes" id="UP000320333"/>
    </source>
</evidence>
<evidence type="ECO:0008006" key="4">
    <source>
        <dbReference type="Google" id="ProtNLM"/>
    </source>
</evidence>
<protein>
    <recommendedName>
        <fullName evidence="4">Extracellular membrane protein CFEM domain-containing protein</fullName>
    </recommendedName>
</protein>
<dbReference type="EMBL" id="QEAP01000041">
    <property type="protein sequence ID" value="TPX76610.1"/>
    <property type="molecule type" value="Genomic_DNA"/>
</dbReference>
<name>A0A507FLM1_9FUNG</name>
<keyword evidence="1" id="KW-0732">Signal</keyword>
<keyword evidence="3" id="KW-1185">Reference proteome</keyword>
<comment type="caution">
    <text evidence="2">The sequence shown here is derived from an EMBL/GenBank/DDBJ whole genome shotgun (WGS) entry which is preliminary data.</text>
</comment>
<sequence>MISTPTLYACSIILAVASVVSAQGTAPPAASLSFPSLCATQCSAFGAALTAKCVTPATTVQETSQKIGLCFCTQYAAAGGVDCLTCIGNSYPDKNATDLFKTLGTDCSQDGTGVQVGASIAPVIRDAVLQNAVSTTTTASVAAATTTGKNAAARVANGGGAESVAAVTPSAKSGGSRFSVANGVVFGIAVVYAGWLL</sequence>
<organism evidence="2 3">
    <name type="scientific">Chytriomyces confervae</name>
    <dbReference type="NCBI Taxonomy" id="246404"/>
    <lineage>
        <taxon>Eukaryota</taxon>
        <taxon>Fungi</taxon>
        <taxon>Fungi incertae sedis</taxon>
        <taxon>Chytridiomycota</taxon>
        <taxon>Chytridiomycota incertae sedis</taxon>
        <taxon>Chytridiomycetes</taxon>
        <taxon>Chytridiales</taxon>
        <taxon>Chytriomycetaceae</taxon>
        <taxon>Chytriomyces</taxon>
    </lineage>
</organism>
<evidence type="ECO:0000313" key="2">
    <source>
        <dbReference type="EMBL" id="TPX76610.1"/>
    </source>
</evidence>
<dbReference type="Proteomes" id="UP000320333">
    <property type="component" value="Unassembled WGS sequence"/>
</dbReference>
<feature type="chain" id="PRO_5021325806" description="Extracellular membrane protein CFEM domain-containing protein" evidence="1">
    <location>
        <begin position="23"/>
        <end position="197"/>
    </location>
</feature>
<evidence type="ECO:0000256" key="1">
    <source>
        <dbReference type="SAM" id="SignalP"/>
    </source>
</evidence>
<reference evidence="2 3" key="1">
    <citation type="journal article" date="2019" name="Sci. Rep.">
        <title>Comparative genomics of chytrid fungi reveal insights into the obligate biotrophic and pathogenic lifestyle of Synchytrium endobioticum.</title>
        <authorList>
            <person name="van de Vossenberg B.T.L.H."/>
            <person name="Warris S."/>
            <person name="Nguyen H.D.T."/>
            <person name="van Gent-Pelzer M.P.E."/>
            <person name="Joly D.L."/>
            <person name="van de Geest H.C."/>
            <person name="Bonants P.J.M."/>
            <person name="Smith D.S."/>
            <person name="Levesque C.A."/>
            <person name="van der Lee T.A.J."/>
        </authorList>
    </citation>
    <scope>NUCLEOTIDE SEQUENCE [LARGE SCALE GENOMIC DNA]</scope>
    <source>
        <strain evidence="2 3">CBS 675.73</strain>
    </source>
</reference>
<proteinExistence type="predicted"/>
<accession>A0A507FLM1</accession>
<feature type="signal peptide" evidence="1">
    <location>
        <begin position="1"/>
        <end position="22"/>
    </location>
</feature>